<keyword evidence="1" id="KW-0472">Membrane</keyword>
<dbReference type="EMBL" id="MAPF01000015">
    <property type="protein sequence ID" value="PEH36425.1"/>
    <property type="molecule type" value="Genomic_DNA"/>
</dbReference>
<feature type="transmembrane region" description="Helical" evidence="1">
    <location>
        <begin position="12"/>
        <end position="32"/>
    </location>
</feature>
<sequence>MFLMLLSLFSKQIISFVSFVLPCSLLLLVIFSKSLNSFSSSWFLVSFLTFSHLVFSLYKHFFKFLNSNFISSKLIF</sequence>
<protein>
    <submittedName>
        <fullName evidence="2">Uncharacterized protein</fullName>
    </submittedName>
</protein>
<gene>
    <name evidence="2" type="ORF">BBA70_00460</name>
</gene>
<keyword evidence="3" id="KW-1185">Reference proteome</keyword>
<accession>A0ABX4K0V1</accession>
<keyword evidence="1" id="KW-1133">Transmembrane helix</keyword>
<proteinExistence type="predicted"/>
<name>A0ABX4K0V1_9MOLU</name>
<evidence type="ECO:0000256" key="1">
    <source>
        <dbReference type="SAM" id="Phobius"/>
    </source>
</evidence>
<organism evidence="2 3">
    <name type="scientific">New Jersey aster yellows phytoplasma</name>
    <dbReference type="NCBI Taxonomy" id="270520"/>
    <lineage>
        <taxon>Bacteria</taxon>
        <taxon>Bacillati</taxon>
        <taxon>Mycoplasmatota</taxon>
        <taxon>Mollicutes</taxon>
        <taxon>Acholeplasmatales</taxon>
        <taxon>Acholeplasmataceae</taxon>
        <taxon>Candidatus Phytoplasma</taxon>
        <taxon>16SrI (Aster yellows group)</taxon>
    </lineage>
</organism>
<keyword evidence="1" id="KW-0812">Transmembrane</keyword>
<comment type="caution">
    <text evidence="2">The sequence shown here is derived from an EMBL/GenBank/DDBJ whole genome shotgun (WGS) entry which is preliminary data.</text>
</comment>
<reference evidence="2" key="1">
    <citation type="submission" date="2017-05" db="EMBL/GenBank/DDBJ databases">
        <title>Genome sequence of Ca. P. asteris strain NJAY.</title>
        <authorList>
            <person name="Lee I.-M."/>
            <person name="Gundersen-Rindal D."/>
            <person name="Sparks M."/>
        </authorList>
    </citation>
    <scope>NUCLEOTIDE SEQUENCE [LARGE SCALE GENOMIC DNA]</scope>
    <source>
        <strain evidence="2">NJAY</strain>
    </source>
</reference>
<evidence type="ECO:0000313" key="2">
    <source>
        <dbReference type="EMBL" id="PEH36425.1"/>
    </source>
</evidence>
<feature type="transmembrane region" description="Helical" evidence="1">
    <location>
        <begin position="38"/>
        <end position="58"/>
    </location>
</feature>
<evidence type="ECO:0000313" key="3">
    <source>
        <dbReference type="Proteomes" id="UP000220509"/>
    </source>
</evidence>
<dbReference type="Proteomes" id="UP000220509">
    <property type="component" value="Unassembled WGS sequence"/>
</dbReference>